<evidence type="ECO:0000313" key="3">
    <source>
        <dbReference type="Proteomes" id="UP001153712"/>
    </source>
</evidence>
<dbReference type="OrthoDB" id="6779772at2759"/>
<gene>
    <name evidence="2" type="ORF">PHYEVI_LOCUS10960</name>
</gene>
<keyword evidence="3" id="KW-1185">Reference proteome</keyword>
<keyword evidence="1" id="KW-0812">Transmembrane</keyword>
<organism evidence="2 3">
    <name type="scientific">Phyllotreta striolata</name>
    <name type="common">Striped flea beetle</name>
    <name type="synonym">Crioceris striolata</name>
    <dbReference type="NCBI Taxonomy" id="444603"/>
    <lineage>
        <taxon>Eukaryota</taxon>
        <taxon>Metazoa</taxon>
        <taxon>Ecdysozoa</taxon>
        <taxon>Arthropoda</taxon>
        <taxon>Hexapoda</taxon>
        <taxon>Insecta</taxon>
        <taxon>Pterygota</taxon>
        <taxon>Neoptera</taxon>
        <taxon>Endopterygota</taxon>
        <taxon>Coleoptera</taxon>
        <taxon>Polyphaga</taxon>
        <taxon>Cucujiformia</taxon>
        <taxon>Chrysomeloidea</taxon>
        <taxon>Chrysomelidae</taxon>
        <taxon>Galerucinae</taxon>
        <taxon>Alticini</taxon>
        <taxon>Phyllotreta</taxon>
    </lineage>
</organism>
<dbReference type="EMBL" id="OU900101">
    <property type="protein sequence ID" value="CAG9864709.1"/>
    <property type="molecule type" value="Genomic_DNA"/>
</dbReference>
<name>A0A9N9U042_PHYSR</name>
<dbReference type="Proteomes" id="UP001153712">
    <property type="component" value="Chromosome 8"/>
</dbReference>
<evidence type="ECO:0000256" key="1">
    <source>
        <dbReference type="SAM" id="Phobius"/>
    </source>
</evidence>
<feature type="transmembrane region" description="Helical" evidence="1">
    <location>
        <begin position="72"/>
        <end position="105"/>
    </location>
</feature>
<keyword evidence="1" id="KW-0472">Membrane</keyword>
<reference evidence="2" key="1">
    <citation type="submission" date="2022-01" db="EMBL/GenBank/DDBJ databases">
        <authorList>
            <person name="King R."/>
        </authorList>
    </citation>
    <scope>NUCLEOTIDE SEQUENCE</scope>
</reference>
<proteinExistence type="predicted"/>
<evidence type="ECO:0000313" key="2">
    <source>
        <dbReference type="EMBL" id="CAG9864709.1"/>
    </source>
</evidence>
<protein>
    <submittedName>
        <fullName evidence="2">Uncharacterized protein</fullName>
    </submittedName>
</protein>
<sequence>MDIITAIDWSQRCLRLLRTCLRTFSAERPATTLALVISFCVTVLPFVTATALMPLTILLDIGNALSTKGFFYVVYMLVFQLSILAVIIFVLFILAFAIATSATVIHRLKIFSK</sequence>
<dbReference type="AlphaFoldDB" id="A0A9N9U042"/>
<keyword evidence="1" id="KW-1133">Transmembrane helix</keyword>
<feature type="transmembrane region" description="Helical" evidence="1">
    <location>
        <begin position="32"/>
        <end position="52"/>
    </location>
</feature>
<accession>A0A9N9U042</accession>